<comment type="similarity">
    <text evidence="2">Belongs to the MerT family.</text>
</comment>
<protein>
    <recommendedName>
        <fullName evidence="3">Mercuric transport protein MerT</fullName>
    </recommendedName>
    <alternativeName>
        <fullName evidence="13">Mercury ion transport protein</fullName>
    </alternativeName>
</protein>
<evidence type="ECO:0000256" key="7">
    <source>
        <dbReference type="ARBA" id="ARBA00022519"/>
    </source>
</evidence>
<evidence type="ECO:0000256" key="8">
    <source>
        <dbReference type="ARBA" id="ARBA00022692"/>
    </source>
</evidence>
<evidence type="ECO:0000313" key="17">
    <source>
        <dbReference type="Proteomes" id="UP000001870"/>
    </source>
</evidence>
<keyword evidence="11 15" id="KW-1133">Transmembrane helix</keyword>
<evidence type="ECO:0000256" key="1">
    <source>
        <dbReference type="ARBA" id="ARBA00004429"/>
    </source>
</evidence>
<keyword evidence="10" id="KW-0476">Mercury</keyword>
<dbReference type="GO" id="GO:0046872">
    <property type="term" value="F:metal ion binding"/>
    <property type="evidence" value="ECO:0007669"/>
    <property type="project" value="UniProtKB-KW"/>
</dbReference>
<reference evidence="16 17" key="2">
    <citation type="journal article" date="2015" name="Antonie Van Leeuwenhoek">
        <title>Ecophysiological diversity of a novel member of the genus Alteromonas, and description of Alteromonas mediterranea sp. nov.</title>
        <authorList>
            <person name="Ivanova E.P."/>
            <person name="Lopez-Perez M."/>
            <person name="Zabalos M."/>
            <person name="Nguyen S.H."/>
            <person name="Webb H.K."/>
            <person name="Ryan J."/>
            <person name="Lagutin K."/>
            <person name="Vyssotski M."/>
            <person name="Crawford R.J."/>
            <person name="Rodriguez-Valera F."/>
        </authorList>
    </citation>
    <scope>NUCLEOTIDE SEQUENCE [LARGE SCALE GENOMIC DNA]</scope>
    <source>
        <strain evidence="17">DSM 17117 / CIP 110805 / LMG 28347 / Deep ecotype</strain>
    </source>
</reference>
<dbReference type="GO" id="GO:0015097">
    <property type="term" value="F:mercury ion transmembrane transporter activity"/>
    <property type="evidence" value="ECO:0007669"/>
    <property type="project" value="InterPro"/>
</dbReference>
<evidence type="ECO:0000256" key="14">
    <source>
        <dbReference type="ARBA" id="ARBA00045720"/>
    </source>
</evidence>
<feature type="transmembrane region" description="Helical" evidence="15">
    <location>
        <begin position="53"/>
        <end position="72"/>
    </location>
</feature>
<feature type="transmembrane region" description="Helical" evidence="15">
    <location>
        <begin position="12"/>
        <end position="41"/>
    </location>
</feature>
<dbReference type="HOGENOM" id="CLU_151729_0_0_6"/>
<dbReference type="KEGG" id="amc:MADE_1005540"/>
<keyword evidence="7" id="KW-0997">Cell inner membrane</keyword>
<evidence type="ECO:0000256" key="15">
    <source>
        <dbReference type="SAM" id="Phobius"/>
    </source>
</evidence>
<evidence type="ECO:0000256" key="4">
    <source>
        <dbReference type="ARBA" id="ARBA00022448"/>
    </source>
</evidence>
<name>F2G326_ALTMD</name>
<evidence type="ECO:0000313" key="16">
    <source>
        <dbReference type="EMBL" id="AEA97250.1"/>
    </source>
</evidence>
<keyword evidence="5" id="KW-0475">Mercuric resistance</keyword>
<gene>
    <name evidence="16" type="ordered locus">MADE_1005540</name>
</gene>
<dbReference type="InterPro" id="IPR003457">
    <property type="entry name" value="Transprt_MerT"/>
</dbReference>
<keyword evidence="12 15" id="KW-0472">Membrane</keyword>
<keyword evidence="6" id="KW-1003">Cell membrane</keyword>
<proteinExistence type="inferred from homology"/>
<keyword evidence="17" id="KW-1185">Reference proteome</keyword>
<reference evidence="16 17" key="1">
    <citation type="journal article" date="2008" name="ISME J.">
        <title>Comparative genomics of two ecotypes of the marine planktonic copiotroph Alteromonas macleodii suggests alternative lifestyles associated with different kinds of particulate organic matter.</title>
        <authorList>
            <person name="Ivars-Martinez E."/>
            <person name="Martin-Cuadrado A.B."/>
            <person name="D'Auria G."/>
            <person name="Mira A."/>
            <person name="Ferriera S."/>
            <person name="Johnson J."/>
            <person name="Friedman R."/>
            <person name="Rodriguez-Valera F."/>
        </authorList>
    </citation>
    <scope>NUCLEOTIDE SEQUENCE [LARGE SCALE GENOMIC DNA]</scope>
    <source>
        <strain evidence="17">DSM 17117 / CIP 110805 / LMG 28347 / Deep ecotype</strain>
    </source>
</reference>
<dbReference type="RefSeq" id="WP_007106067.1">
    <property type="nucleotide sequence ID" value="NC_011138.3"/>
</dbReference>
<feature type="transmembrane region" description="Helical" evidence="15">
    <location>
        <begin position="93"/>
        <end position="112"/>
    </location>
</feature>
<evidence type="ECO:0000256" key="5">
    <source>
        <dbReference type="ARBA" id="ARBA00022466"/>
    </source>
</evidence>
<comment type="subcellular location">
    <subcellularLocation>
        <location evidence="1">Cell inner membrane</location>
        <topology evidence="1">Multi-pass membrane protein</topology>
    </subcellularLocation>
</comment>
<organism evidence="16 17">
    <name type="scientific">Alteromonas mediterranea (strain DSM 17117 / CIP 110805 / LMG 28347 / Deep ecotype)</name>
    <dbReference type="NCBI Taxonomy" id="1774373"/>
    <lineage>
        <taxon>Bacteria</taxon>
        <taxon>Pseudomonadati</taxon>
        <taxon>Pseudomonadota</taxon>
        <taxon>Gammaproteobacteria</taxon>
        <taxon>Alteromonadales</taxon>
        <taxon>Alteromonadaceae</taxon>
        <taxon>Alteromonas/Salinimonas group</taxon>
        <taxon>Alteromonas</taxon>
    </lineage>
</organism>
<evidence type="ECO:0000256" key="10">
    <source>
        <dbReference type="ARBA" id="ARBA00022914"/>
    </source>
</evidence>
<dbReference type="Proteomes" id="UP000001870">
    <property type="component" value="Chromosome"/>
</dbReference>
<accession>F2G326</accession>
<evidence type="ECO:0000256" key="2">
    <source>
        <dbReference type="ARBA" id="ARBA00008224"/>
    </source>
</evidence>
<dbReference type="Pfam" id="PF02411">
    <property type="entry name" value="MerT"/>
    <property type="match status" value="1"/>
</dbReference>
<comment type="function">
    <text evidence="14">Involved in mercury resistance. Probably transfers a mercuric ion from the periplasmic Hg(2+)-binding protein MerP to the cytoplasmic mercuric reductase MerA.</text>
</comment>
<evidence type="ECO:0000256" key="11">
    <source>
        <dbReference type="ARBA" id="ARBA00022989"/>
    </source>
</evidence>
<evidence type="ECO:0000256" key="9">
    <source>
        <dbReference type="ARBA" id="ARBA00022723"/>
    </source>
</evidence>
<sequence length="117" mass="13030">MIQRSESKKSLLVASLTAIGASVCCVGPLVLLTLGVGGSWASTLTAFEPVRPIFILITLGLLVWTFRKLYIAPRQCNEGELCAIPRVQRNQRIIFWVVSVLIMLLLTFPYYAEFIIT</sequence>
<evidence type="ECO:0000256" key="6">
    <source>
        <dbReference type="ARBA" id="ARBA00022475"/>
    </source>
</evidence>
<evidence type="ECO:0000256" key="13">
    <source>
        <dbReference type="ARBA" id="ARBA00030934"/>
    </source>
</evidence>
<keyword evidence="8 15" id="KW-0812">Transmembrane</keyword>
<dbReference type="EMBL" id="CP001103">
    <property type="protein sequence ID" value="AEA97250.1"/>
    <property type="molecule type" value="Genomic_DNA"/>
</dbReference>
<keyword evidence="9" id="KW-0479">Metal-binding</keyword>
<keyword evidence="4" id="KW-0813">Transport</keyword>
<evidence type="ECO:0000256" key="12">
    <source>
        <dbReference type="ARBA" id="ARBA00023136"/>
    </source>
</evidence>
<dbReference type="AlphaFoldDB" id="F2G326"/>
<evidence type="ECO:0000256" key="3">
    <source>
        <dbReference type="ARBA" id="ARBA00017053"/>
    </source>
</evidence>
<dbReference type="Gene3D" id="1.10.287.910">
    <property type="entry name" value="bacterial mercury transporter, merf"/>
    <property type="match status" value="1"/>
</dbReference>
<dbReference type="GO" id="GO:0005886">
    <property type="term" value="C:plasma membrane"/>
    <property type="evidence" value="ECO:0007669"/>
    <property type="project" value="UniProtKB-SubCell"/>
</dbReference>